<evidence type="ECO:0000256" key="2">
    <source>
        <dbReference type="SAM" id="Phobius"/>
    </source>
</evidence>
<feature type="transmembrane region" description="Helical" evidence="2">
    <location>
        <begin position="359"/>
        <end position="380"/>
    </location>
</feature>
<protein>
    <submittedName>
        <fullName evidence="3">Vacuole membrane protein 1</fullName>
    </submittedName>
</protein>
<gene>
    <name evidence="3" type="primary">VMP1</name>
    <name evidence="3" type="ORF">TR139986</name>
</gene>
<feature type="transmembrane region" description="Helical" evidence="2">
    <location>
        <begin position="97"/>
        <end position="120"/>
    </location>
</feature>
<sequence>MTSKKQPKKSAASRQIEAEQNERKNLKILRSPLKTSILFLRECLYQFSCLASNLYRHKISGLLTTLIILGLFVLRNVDGSHQAFFMFAEKKLLWWSWWVLLGFLSSCGFGSGLHTFVLYLGPFIAQVTMSAFICKSLNFPEPPYPETIVCPEQSSVNEVNFFNIVRKVQVESILWGFGTALGELPPYFMARGARLASSVQTEEIELTGKPSSSSSETEPDVRANGNIQASASDTKSLSGYQRLEMLLQKVVMRAGFFGIVICASVPNPLFDLAGMTCGHFLVPFSTFFGATCVGKALIKVHIQQFAVIAVSSEDHIDTLVHYIGRIPVIGEKLQQPLMEYLQIQKEKLHNKVVETKQSWLQVGIGAVVTVMMLVFIISIVESMAQTYHRRQCRDKRNAIAKKKR</sequence>
<proteinExistence type="predicted"/>
<keyword evidence="2" id="KW-0472">Membrane</keyword>
<dbReference type="EMBL" id="GEEE01015399">
    <property type="protein sequence ID" value="JAP47826.1"/>
    <property type="molecule type" value="Transcribed_RNA"/>
</dbReference>
<accession>A0A0X3NML3</accession>
<reference evidence="3" key="1">
    <citation type="submission" date="2016-01" db="EMBL/GenBank/DDBJ databases">
        <title>Reference transcriptome for the parasite Schistocephalus solidus: insights into the molecular evolution of parasitism.</title>
        <authorList>
            <person name="Hebert F.O."/>
            <person name="Grambauer S."/>
            <person name="Barber I."/>
            <person name="Landry C.R."/>
            <person name="Aubin-Horth N."/>
        </authorList>
    </citation>
    <scope>NUCLEOTIDE SEQUENCE</scope>
</reference>
<organism evidence="3">
    <name type="scientific">Schistocephalus solidus</name>
    <name type="common">Tapeworm</name>
    <dbReference type="NCBI Taxonomy" id="70667"/>
    <lineage>
        <taxon>Eukaryota</taxon>
        <taxon>Metazoa</taxon>
        <taxon>Spiralia</taxon>
        <taxon>Lophotrochozoa</taxon>
        <taxon>Platyhelminthes</taxon>
        <taxon>Cestoda</taxon>
        <taxon>Eucestoda</taxon>
        <taxon>Diphyllobothriidea</taxon>
        <taxon>Diphyllobothriidae</taxon>
        <taxon>Schistocephalus</taxon>
    </lineage>
</organism>
<keyword evidence="2" id="KW-0812">Transmembrane</keyword>
<dbReference type="EMBL" id="GEEE01022051">
    <property type="protein sequence ID" value="JAP41174.1"/>
    <property type="molecule type" value="Transcribed_RNA"/>
</dbReference>
<evidence type="ECO:0000313" key="3">
    <source>
        <dbReference type="EMBL" id="JAP41174.1"/>
    </source>
</evidence>
<feature type="transmembrane region" description="Helical" evidence="2">
    <location>
        <begin position="59"/>
        <end position="77"/>
    </location>
</feature>
<feature type="transmembrane region" description="Helical" evidence="2">
    <location>
        <begin position="250"/>
        <end position="270"/>
    </location>
</feature>
<feature type="region of interest" description="Disordered" evidence="1">
    <location>
        <begin position="205"/>
        <end position="228"/>
    </location>
</feature>
<keyword evidence="2" id="KW-1133">Transmembrane helix</keyword>
<name>A0A0X3NML3_SCHSO</name>
<evidence type="ECO:0000256" key="1">
    <source>
        <dbReference type="SAM" id="MobiDB-lite"/>
    </source>
</evidence>
<dbReference type="AlphaFoldDB" id="A0A0X3NML3"/>